<dbReference type="Proteomes" id="UP000299102">
    <property type="component" value="Unassembled WGS sequence"/>
</dbReference>
<evidence type="ECO:0000313" key="2">
    <source>
        <dbReference type="Proteomes" id="UP000299102"/>
    </source>
</evidence>
<dbReference type="AlphaFoldDB" id="A0A4C1XY97"/>
<organism evidence="1 2">
    <name type="scientific">Eumeta variegata</name>
    <name type="common">Bagworm moth</name>
    <name type="synonym">Eumeta japonica</name>
    <dbReference type="NCBI Taxonomy" id="151549"/>
    <lineage>
        <taxon>Eukaryota</taxon>
        <taxon>Metazoa</taxon>
        <taxon>Ecdysozoa</taxon>
        <taxon>Arthropoda</taxon>
        <taxon>Hexapoda</taxon>
        <taxon>Insecta</taxon>
        <taxon>Pterygota</taxon>
        <taxon>Neoptera</taxon>
        <taxon>Endopterygota</taxon>
        <taxon>Lepidoptera</taxon>
        <taxon>Glossata</taxon>
        <taxon>Ditrysia</taxon>
        <taxon>Tineoidea</taxon>
        <taxon>Psychidae</taxon>
        <taxon>Oiketicinae</taxon>
        <taxon>Eumeta</taxon>
    </lineage>
</organism>
<gene>
    <name evidence="1" type="ORF">EVAR_46286_1</name>
</gene>
<comment type="caution">
    <text evidence="1">The sequence shown here is derived from an EMBL/GenBank/DDBJ whole genome shotgun (WGS) entry which is preliminary data.</text>
</comment>
<accession>A0A4C1XY97</accession>
<protein>
    <submittedName>
        <fullName evidence="1">Uncharacterized protein</fullName>
    </submittedName>
</protein>
<name>A0A4C1XY97_EUMVA</name>
<evidence type="ECO:0000313" key="1">
    <source>
        <dbReference type="EMBL" id="GBP68123.1"/>
    </source>
</evidence>
<proteinExistence type="predicted"/>
<keyword evidence="2" id="KW-1185">Reference proteome</keyword>
<sequence length="127" mass="14138">MPRGRNAFDTREIKTNLLTRFVSRVHKETNIHIYVHIHADKHITLHGVEQSSKKDRFAVKTRGQSSRRAALRSSGRTVCTRARAGAGLAARIPTTCVNNTVCFDPLCLEQVLGLNSYLLGIGAARVW</sequence>
<dbReference type="EMBL" id="BGZK01001002">
    <property type="protein sequence ID" value="GBP68123.1"/>
    <property type="molecule type" value="Genomic_DNA"/>
</dbReference>
<reference evidence="1 2" key="1">
    <citation type="journal article" date="2019" name="Commun. Biol.">
        <title>The bagworm genome reveals a unique fibroin gene that provides high tensile strength.</title>
        <authorList>
            <person name="Kono N."/>
            <person name="Nakamura H."/>
            <person name="Ohtoshi R."/>
            <person name="Tomita M."/>
            <person name="Numata K."/>
            <person name="Arakawa K."/>
        </authorList>
    </citation>
    <scope>NUCLEOTIDE SEQUENCE [LARGE SCALE GENOMIC DNA]</scope>
</reference>